<keyword evidence="16" id="KW-1185">Reference proteome</keyword>
<dbReference type="AlphaFoldDB" id="A0A4V3XBB6"/>
<evidence type="ECO:0000313" key="15">
    <source>
        <dbReference type="EMBL" id="THH01213.1"/>
    </source>
</evidence>
<feature type="domain" description="4-O-methyl-glucuronoyl methylesterase-like" evidence="14">
    <location>
        <begin position="372"/>
        <end position="603"/>
    </location>
</feature>
<dbReference type="SUPFAM" id="SSF53474">
    <property type="entry name" value="alpha/beta-Hydrolases"/>
    <property type="match status" value="1"/>
</dbReference>
<evidence type="ECO:0000256" key="12">
    <source>
        <dbReference type="ARBA" id="ARBA00026105"/>
    </source>
</evidence>
<keyword evidence="8" id="KW-0274">FAD</keyword>
<dbReference type="InterPro" id="IPR002938">
    <property type="entry name" value="FAD-bd"/>
</dbReference>
<comment type="catalytic activity">
    <reaction evidence="11">
        <text>a 4-O-methyl-alpha-D-glucuronosyl ester derivative + H2O = 4-O-methyl-alpha-D-glucuronate derivative + an alcohol + H(+)</text>
        <dbReference type="Rhea" id="RHEA:67452"/>
        <dbReference type="ChEBI" id="CHEBI:15377"/>
        <dbReference type="ChEBI" id="CHEBI:15378"/>
        <dbReference type="ChEBI" id="CHEBI:30879"/>
        <dbReference type="ChEBI" id="CHEBI:171667"/>
        <dbReference type="ChEBI" id="CHEBI:171668"/>
        <dbReference type="EC" id="3.1.1.117"/>
    </reaction>
    <physiologicalReaction direction="left-to-right" evidence="11">
        <dbReference type="Rhea" id="RHEA:67453"/>
    </physiologicalReaction>
</comment>
<dbReference type="Gene3D" id="3.40.50.1820">
    <property type="entry name" value="alpha/beta hydrolase"/>
    <property type="match status" value="1"/>
</dbReference>
<dbReference type="Proteomes" id="UP000309038">
    <property type="component" value="Unassembled WGS sequence"/>
</dbReference>
<evidence type="ECO:0000259" key="13">
    <source>
        <dbReference type="Pfam" id="PF01494"/>
    </source>
</evidence>
<dbReference type="EC" id="3.1.1.117" evidence="12"/>
<comment type="subcellular location">
    <subcellularLocation>
        <location evidence="1">Secreted</location>
    </subcellularLocation>
</comment>
<evidence type="ECO:0000256" key="1">
    <source>
        <dbReference type="ARBA" id="ARBA00004613"/>
    </source>
</evidence>
<evidence type="ECO:0000256" key="9">
    <source>
        <dbReference type="ARBA" id="ARBA00023002"/>
    </source>
</evidence>
<keyword evidence="10" id="KW-0439">Lignin degradation</keyword>
<keyword evidence="7" id="KW-0378">Hydrolase</keyword>
<evidence type="ECO:0000313" key="16">
    <source>
        <dbReference type="Proteomes" id="UP000309038"/>
    </source>
</evidence>
<comment type="caution">
    <text evidence="15">The sequence shown here is derived from an EMBL/GenBank/DDBJ whole genome shotgun (WGS) entry which is preliminary data.</text>
</comment>
<dbReference type="InterPro" id="IPR036188">
    <property type="entry name" value="FAD/NAD-bd_sf"/>
</dbReference>
<evidence type="ECO:0000256" key="4">
    <source>
        <dbReference type="ARBA" id="ARBA00022525"/>
    </source>
</evidence>
<dbReference type="EMBL" id="SGPJ01000029">
    <property type="protein sequence ID" value="THH01213.1"/>
    <property type="molecule type" value="Genomic_DNA"/>
</dbReference>
<dbReference type="Gene3D" id="3.50.50.60">
    <property type="entry name" value="FAD/NAD(P)-binding domain"/>
    <property type="match status" value="2"/>
</dbReference>
<evidence type="ECO:0000256" key="6">
    <source>
        <dbReference type="ARBA" id="ARBA00022729"/>
    </source>
</evidence>
<organism evidence="15 16">
    <name type="scientific">Hermanssonia centrifuga</name>
    <dbReference type="NCBI Taxonomy" id="98765"/>
    <lineage>
        <taxon>Eukaryota</taxon>
        <taxon>Fungi</taxon>
        <taxon>Dikarya</taxon>
        <taxon>Basidiomycota</taxon>
        <taxon>Agaricomycotina</taxon>
        <taxon>Agaricomycetes</taxon>
        <taxon>Polyporales</taxon>
        <taxon>Meruliaceae</taxon>
        <taxon>Hermanssonia</taxon>
    </lineage>
</organism>
<protein>
    <recommendedName>
        <fullName evidence="12">(4-O-methyl)-D-glucuronate--lignin esterase</fullName>
        <ecNumber evidence="12">3.1.1.117</ecNumber>
    </recommendedName>
</protein>
<name>A0A4V3XBB6_9APHY</name>
<gene>
    <name evidence="15" type="ORF">EW026_g1440</name>
</gene>
<dbReference type="Pfam" id="PF01494">
    <property type="entry name" value="FAD_binding_3"/>
    <property type="match status" value="2"/>
</dbReference>
<evidence type="ECO:0000256" key="10">
    <source>
        <dbReference type="ARBA" id="ARBA00023185"/>
    </source>
</evidence>
<dbReference type="PANTHER" id="PTHR46720">
    <property type="entry name" value="HYDROXYLASE, PUTATIVE (AFU_ORTHOLOGUE AFUA_3G01460)-RELATED"/>
    <property type="match status" value="1"/>
</dbReference>
<evidence type="ECO:0000256" key="2">
    <source>
        <dbReference type="ARBA" id="ARBA00010092"/>
    </source>
</evidence>
<evidence type="ECO:0000256" key="8">
    <source>
        <dbReference type="ARBA" id="ARBA00022827"/>
    </source>
</evidence>
<keyword evidence="6" id="KW-0732">Signal</keyword>
<reference evidence="15 16" key="1">
    <citation type="submission" date="2019-02" db="EMBL/GenBank/DDBJ databases">
        <title>Genome sequencing of the rare red list fungi Phlebia centrifuga.</title>
        <authorList>
            <person name="Buettner E."/>
            <person name="Kellner H."/>
        </authorList>
    </citation>
    <scope>NUCLEOTIDE SEQUENCE [LARGE SCALE GENOMIC DNA]</scope>
    <source>
        <strain evidence="15 16">DSM 108282</strain>
    </source>
</reference>
<dbReference type="GO" id="GO:0071949">
    <property type="term" value="F:FAD binding"/>
    <property type="evidence" value="ECO:0007669"/>
    <property type="project" value="InterPro"/>
</dbReference>
<dbReference type="GO" id="GO:0044550">
    <property type="term" value="P:secondary metabolite biosynthetic process"/>
    <property type="evidence" value="ECO:0007669"/>
    <property type="project" value="TreeGrafter"/>
</dbReference>
<evidence type="ECO:0000256" key="7">
    <source>
        <dbReference type="ARBA" id="ARBA00022801"/>
    </source>
</evidence>
<dbReference type="Pfam" id="PF22244">
    <property type="entry name" value="GCE_fung"/>
    <property type="match status" value="1"/>
</dbReference>
<sequence>MAASPAKELRIAIVGGGVCGLMCAIALAKNGITAQLYEAAAKFGEIGAGIGINPNAVRILRDIGVLNDVLAKTGSNRPNRTGWMQFRSGMQDSELVYDINVVAFVSDRTVPMGEAHLPPGQPAVVPVSREQLMKEYEGWGSDVLALLSCIDKPDKWNIHVVYPPLKSYVKGRVALFGDAAHAMLPHLGAGSGQGLEDAHLLAKLLAHPQTSGENIETILQVYDEIRRPRTQSVWKGSVRAGEIYEGYGISGSSREGLRKDLEDLPEFVWIRELNQDMQDATARLQQLAKLAALPEACPRLPNKLPAPTDLPIIDALPNPFRFFNNVSLKSTADWACRKAELKILVQEYMYGYYPDHSRETVRTVRTNGTLVITVSVGGKSGSFNATLELPTSIDATPRRPVPVVVSAGGQNDTVFLNSGVALVTFNVGDVAADSTTPGGAFWNLYSGEDIGVLLAWGWGFSRILDAIIEKVPEIDHTRVGVLGCSRDGKSALAASIFDERITLTMPMSSGLEGIAPWRFQFQELGENEKITNITGFAPYWTNTNLLKFVNNSHQIPFDSHLNAALVAPRAIIWDEGTIDYWTNPEGEARVTFPATQAVYDWLGESDKIGVAIRDSNHCDISGYTNIQAFMLKQFFGTPTTRNYTDISPYTSFPSAYPWLNEAPGRSRGF</sequence>
<dbReference type="PANTHER" id="PTHR46720:SF3">
    <property type="entry name" value="FAD-BINDING DOMAIN-CONTAINING PROTEIN-RELATED"/>
    <property type="match status" value="1"/>
</dbReference>
<keyword evidence="5" id="KW-0285">Flavoprotein</keyword>
<evidence type="ECO:0000256" key="5">
    <source>
        <dbReference type="ARBA" id="ARBA00022630"/>
    </source>
</evidence>
<dbReference type="GO" id="GO:0016491">
    <property type="term" value="F:oxidoreductase activity"/>
    <property type="evidence" value="ECO:0007669"/>
    <property type="project" value="UniProtKB-KW"/>
</dbReference>
<dbReference type="InterPro" id="IPR051104">
    <property type="entry name" value="FAD_monoxygenase"/>
</dbReference>
<dbReference type="InterPro" id="IPR054579">
    <property type="entry name" value="GCE-like_dom"/>
</dbReference>
<dbReference type="GO" id="GO:0046274">
    <property type="term" value="P:lignin catabolic process"/>
    <property type="evidence" value="ECO:0007669"/>
    <property type="project" value="UniProtKB-KW"/>
</dbReference>
<proteinExistence type="inferred from homology"/>
<evidence type="ECO:0000259" key="14">
    <source>
        <dbReference type="Pfam" id="PF22244"/>
    </source>
</evidence>
<dbReference type="InterPro" id="IPR029058">
    <property type="entry name" value="AB_hydrolase_fold"/>
</dbReference>
<comment type="similarity">
    <text evidence="2">Belongs to the carbohydrate esterase 15 (CE15) family.</text>
</comment>
<feature type="domain" description="FAD-binding" evidence="13">
    <location>
        <begin position="165"/>
        <end position="234"/>
    </location>
</feature>
<keyword evidence="9" id="KW-0560">Oxidoreductase</keyword>
<keyword evidence="4" id="KW-0964">Secreted</keyword>
<evidence type="ECO:0000256" key="3">
    <source>
        <dbReference type="ARBA" id="ARBA00022487"/>
    </source>
</evidence>
<evidence type="ECO:0000256" key="11">
    <source>
        <dbReference type="ARBA" id="ARBA00024511"/>
    </source>
</evidence>
<dbReference type="GO" id="GO:0052689">
    <property type="term" value="F:carboxylic ester hydrolase activity"/>
    <property type="evidence" value="ECO:0007669"/>
    <property type="project" value="UniProtKB-KW"/>
</dbReference>
<accession>A0A4V3XBB6</accession>
<dbReference type="SUPFAM" id="SSF51905">
    <property type="entry name" value="FAD/NAD(P)-binding domain"/>
    <property type="match status" value="1"/>
</dbReference>
<keyword evidence="3" id="KW-0719">Serine esterase</keyword>
<feature type="domain" description="FAD-binding" evidence="13">
    <location>
        <begin position="10"/>
        <end position="78"/>
    </location>
</feature>
<dbReference type="GO" id="GO:0005576">
    <property type="term" value="C:extracellular region"/>
    <property type="evidence" value="ECO:0007669"/>
    <property type="project" value="UniProtKB-SubCell"/>
</dbReference>